<proteinExistence type="predicted"/>
<gene>
    <name evidence="7" type="ORF">AMOR_56890</name>
</gene>
<keyword evidence="2" id="KW-1003">Cell membrane</keyword>
<keyword evidence="8" id="KW-1185">Reference proteome</keyword>
<evidence type="ECO:0000256" key="5">
    <source>
        <dbReference type="ARBA" id="ARBA00023136"/>
    </source>
</evidence>
<feature type="transmembrane region" description="Helical" evidence="6">
    <location>
        <begin position="75"/>
        <end position="93"/>
    </location>
</feature>
<dbReference type="EMBL" id="AP025591">
    <property type="protein sequence ID" value="BDG06693.1"/>
    <property type="molecule type" value="Genomic_DNA"/>
</dbReference>
<keyword evidence="3 6" id="KW-0812">Transmembrane</keyword>
<organism evidence="7 8">
    <name type="scientific">Anaeromyxobacter oryzae</name>
    <dbReference type="NCBI Taxonomy" id="2918170"/>
    <lineage>
        <taxon>Bacteria</taxon>
        <taxon>Pseudomonadati</taxon>
        <taxon>Myxococcota</taxon>
        <taxon>Myxococcia</taxon>
        <taxon>Myxococcales</taxon>
        <taxon>Cystobacterineae</taxon>
        <taxon>Anaeromyxobacteraceae</taxon>
        <taxon>Anaeromyxobacter</taxon>
    </lineage>
</organism>
<feature type="transmembrane region" description="Helical" evidence="6">
    <location>
        <begin position="270"/>
        <end position="290"/>
    </location>
</feature>
<feature type="transmembrane region" description="Helical" evidence="6">
    <location>
        <begin position="296"/>
        <end position="318"/>
    </location>
</feature>
<evidence type="ECO:0000256" key="4">
    <source>
        <dbReference type="ARBA" id="ARBA00022989"/>
    </source>
</evidence>
<evidence type="ECO:0000313" key="7">
    <source>
        <dbReference type="EMBL" id="BDG06693.1"/>
    </source>
</evidence>
<evidence type="ECO:0000256" key="3">
    <source>
        <dbReference type="ARBA" id="ARBA00022692"/>
    </source>
</evidence>
<evidence type="ECO:0000313" key="8">
    <source>
        <dbReference type="Proteomes" id="UP001162891"/>
    </source>
</evidence>
<dbReference type="Pfam" id="PF03706">
    <property type="entry name" value="LPG_synthase_TM"/>
    <property type="match status" value="1"/>
</dbReference>
<feature type="transmembrane region" description="Helical" evidence="6">
    <location>
        <begin position="41"/>
        <end position="63"/>
    </location>
</feature>
<accession>A0ABM7X4H7</accession>
<keyword evidence="4 6" id="KW-1133">Transmembrane helix</keyword>
<dbReference type="PANTHER" id="PTHR39087">
    <property type="entry name" value="UPF0104 MEMBRANE PROTEIN MJ1595"/>
    <property type="match status" value="1"/>
</dbReference>
<feature type="transmembrane region" description="Helical" evidence="6">
    <location>
        <begin position="243"/>
        <end position="263"/>
    </location>
</feature>
<keyword evidence="5 6" id="KW-0472">Membrane</keyword>
<comment type="subcellular location">
    <subcellularLocation>
        <location evidence="1">Cell membrane</location>
        <topology evidence="1">Multi-pass membrane protein</topology>
    </subcellularLocation>
</comment>
<name>A0ABM7X4H7_9BACT</name>
<dbReference type="Proteomes" id="UP001162891">
    <property type="component" value="Chromosome"/>
</dbReference>
<dbReference type="NCBIfam" id="TIGR00374">
    <property type="entry name" value="flippase-like domain"/>
    <property type="match status" value="1"/>
</dbReference>
<dbReference type="PANTHER" id="PTHR39087:SF2">
    <property type="entry name" value="UPF0104 MEMBRANE PROTEIN MJ1595"/>
    <property type="match status" value="1"/>
</dbReference>
<sequence>MKRIVQAVVGLAISAVALWLTLRGKDLGAVLGAMRDADYRYLWLYVPFLVAIHVSRTVRWGILLEPVAKVPWSRLNAVSAVGFMALVILPFRLGEFARPYLVAERPRIRVSAALSSVVVERVADGLFTGLLLVVSLLFVPDGTPGIRVLRAGGVVVSLAFAVVLAFLVLAYRNRTRAVALVTRLLAPVSPRIAARAGGMLDAFIHGLRLVPSRGKVALFFALTAAYWGVNAWGMVVLARGFGFHLDATAACTLLGVLVVGVMIPAGPGMVGTFQGAVVLGLGLFAPKAIVATHGVAYANVLWAAQLGFQTAIGVFFLFSRHIQLGRVFSAPAEVGAGLEAEETQYRAEG</sequence>
<dbReference type="InterPro" id="IPR022791">
    <property type="entry name" value="L-PG_synthase/AglD"/>
</dbReference>
<evidence type="ECO:0000256" key="1">
    <source>
        <dbReference type="ARBA" id="ARBA00004651"/>
    </source>
</evidence>
<protein>
    <recommendedName>
        <fullName evidence="9">Flippase-like domain-containing protein</fullName>
    </recommendedName>
</protein>
<evidence type="ECO:0000256" key="2">
    <source>
        <dbReference type="ARBA" id="ARBA00022475"/>
    </source>
</evidence>
<evidence type="ECO:0000256" key="6">
    <source>
        <dbReference type="SAM" id="Phobius"/>
    </source>
</evidence>
<feature type="transmembrane region" description="Helical" evidence="6">
    <location>
        <begin position="151"/>
        <end position="172"/>
    </location>
</feature>
<reference evidence="8" key="1">
    <citation type="journal article" date="2022" name="Int. J. Syst. Evol. Microbiol.">
        <title>Anaeromyxobacter oryzae sp. nov., Anaeromyxobacter diazotrophicus sp. nov. and Anaeromyxobacter paludicola sp. nov., isolated from paddy soils.</title>
        <authorList>
            <person name="Itoh H."/>
            <person name="Xu Z."/>
            <person name="Mise K."/>
            <person name="Masuda Y."/>
            <person name="Ushijima N."/>
            <person name="Hayakawa C."/>
            <person name="Shiratori Y."/>
            <person name="Senoo K."/>
        </authorList>
    </citation>
    <scope>NUCLEOTIDE SEQUENCE [LARGE SCALE GENOMIC DNA]</scope>
    <source>
        <strain evidence="8">Red232</strain>
    </source>
</reference>
<feature type="transmembrane region" description="Helical" evidence="6">
    <location>
        <begin position="217"/>
        <end position="237"/>
    </location>
</feature>
<feature type="transmembrane region" description="Helical" evidence="6">
    <location>
        <begin position="113"/>
        <end position="139"/>
    </location>
</feature>
<dbReference type="RefSeq" id="WP_248357173.1">
    <property type="nucleotide sequence ID" value="NZ_AP025591.1"/>
</dbReference>
<evidence type="ECO:0008006" key="9">
    <source>
        <dbReference type="Google" id="ProtNLM"/>
    </source>
</evidence>